<organism evidence="2 3">
    <name type="scientific">Clostridium baratii str. Sullivan</name>
    <dbReference type="NCBI Taxonomy" id="1415775"/>
    <lineage>
        <taxon>Bacteria</taxon>
        <taxon>Bacillati</taxon>
        <taxon>Bacillota</taxon>
        <taxon>Clostridia</taxon>
        <taxon>Eubacteriales</taxon>
        <taxon>Clostridiaceae</taxon>
        <taxon>Clostridium</taxon>
    </lineage>
</organism>
<dbReference type="Pfam" id="PF00583">
    <property type="entry name" value="Acetyltransf_1"/>
    <property type="match status" value="1"/>
</dbReference>
<protein>
    <submittedName>
        <fullName evidence="2">Acetyltransferase family protein</fullName>
    </submittedName>
</protein>
<dbReference type="KEGG" id="cbv:U729_1930"/>
<evidence type="ECO:0000313" key="2">
    <source>
        <dbReference type="EMBL" id="AIY84331.1"/>
    </source>
</evidence>
<dbReference type="InterPro" id="IPR016181">
    <property type="entry name" value="Acyl_CoA_acyltransferase"/>
</dbReference>
<reference evidence="2 3" key="1">
    <citation type="journal article" date="2015" name="Infect. Genet. Evol.">
        <title>Genomic sequences of six botulinum neurotoxin-producing strains representing three clostridial species illustrate the mobility and diversity of botulinum neurotoxin genes.</title>
        <authorList>
            <person name="Smith T.J."/>
            <person name="Hill K.K."/>
            <person name="Xie G."/>
            <person name="Foley B.T."/>
            <person name="Williamson C.H."/>
            <person name="Foster J.T."/>
            <person name="Johnson S.L."/>
            <person name="Chertkov O."/>
            <person name="Teshima H."/>
            <person name="Gibbons H.S."/>
            <person name="Johnsky L.A."/>
            <person name="Karavis M.A."/>
            <person name="Smith L.A."/>
        </authorList>
    </citation>
    <scope>NUCLEOTIDE SEQUENCE [LARGE SCALE GENOMIC DNA]</scope>
    <source>
        <strain evidence="2">Sullivan</strain>
    </source>
</reference>
<name>A0A0A7FZV0_9CLOT</name>
<dbReference type="HOGENOM" id="CLU_105077_1_1_9"/>
<proteinExistence type="predicted"/>
<dbReference type="AlphaFoldDB" id="A0A0A7FZV0"/>
<sequence>MEFIRLKNINDENWNKIWEIYEESFPKHELRKIKEQKEAMKDDKFFCVYAKEEETVVGIIFYWELEQFRYIEHFAVNSNLRGGGYGSKILEEICNDDKITILEIDPVVDEISERRLVFYERLGFKMNKFNHLHPPYKKGDKGHKLKVLSYEHIISENQFDSFKNFLENHVMKYSE</sequence>
<feature type="domain" description="N-acetyltransferase" evidence="1">
    <location>
        <begin position="4"/>
        <end position="151"/>
    </location>
</feature>
<dbReference type="SUPFAM" id="SSF55729">
    <property type="entry name" value="Acyl-CoA N-acyltransferases (Nat)"/>
    <property type="match status" value="1"/>
</dbReference>
<dbReference type="OrthoDB" id="9127144at2"/>
<dbReference type="InterPro" id="IPR000182">
    <property type="entry name" value="GNAT_dom"/>
</dbReference>
<dbReference type="Gene3D" id="3.40.630.30">
    <property type="match status" value="1"/>
</dbReference>
<dbReference type="RefSeq" id="WP_039314182.1">
    <property type="nucleotide sequence ID" value="NZ_CP006905.1"/>
</dbReference>
<evidence type="ECO:0000313" key="3">
    <source>
        <dbReference type="Proteomes" id="UP000030635"/>
    </source>
</evidence>
<dbReference type="CDD" id="cd04301">
    <property type="entry name" value="NAT_SF"/>
    <property type="match status" value="1"/>
</dbReference>
<dbReference type="EMBL" id="CP006905">
    <property type="protein sequence ID" value="AIY84331.1"/>
    <property type="molecule type" value="Genomic_DNA"/>
</dbReference>
<evidence type="ECO:0000259" key="1">
    <source>
        <dbReference type="PROSITE" id="PS51186"/>
    </source>
</evidence>
<gene>
    <name evidence="2" type="ORF">U729_1930</name>
</gene>
<dbReference type="eggNOG" id="COG0456">
    <property type="taxonomic scope" value="Bacteria"/>
</dbReference>
<keyword evidence="2" id="KW-0808">Transferase</keyword>
<accession>A0A0A7FZV0</accession>
<dbReference type="PROSITE" id="PS51186">
    <property type="entry name" value="GNAT"/>
    <property type="match status" value="1"/>
</dbReference>
<dbReference type="STRING" id="1561.NPD11_1084"/>
<dbReference type="Proteomes" id="UP000030635">
    <property type="component" value="Chromosome"/>
</dbReference>
<dbReference type="GO" id="GO:0016747">
    <property type="term" value="F:acyltransferase activity, transferring groups other than amino-acyl groups"/>
    <property type="evidence" value="ECO:0007669"/>
    <property type="project" value="InterPro"/>
</dbReference>
<keyword evidence="3" id="KW-1185">Reference proteome</keyword>